<proteinExistence type="predicted"/>
<dbReference type="PANTHER" id="PTHR34819">
    <property type="entry name" value="LARGE CYSTEINE-RICH PERIPLASMIC PROTEIN OMCB"/>
    <property type="match status" value="1"/>
</dbReference>
<reference evidence="6" key="1">
    <citation type="submission" date="2016-10" db="EMBL/GenBank/DDBJ databases">
        <authorList>
            <person name="Varghese N."/>
            <person name="Submissions S."/>
        </authorList>
    </citation>
    <scope>NUCLEOTIDE SEQUENCE [LARGE SCALE GENOMIC DNA]</scope>
    <source>
        <strain evidence="6">DSM 23095</strain>
    </source>
</reference>
<evidence type="ECO:0000259" key="4">
    <source>
        <dbReference type="Pfam" id="PF24346"/>
    </source>
</evidence>
<dbReference type="InterPro" id="IPR044023">
    <property type="entry name" value="Ig_7"/>
</dbReference>
<feature type="domain" description="DUF7507" evidence="4">
    <location>
        <begin position="225"/>
        <end position="316"/>
    </location>
</feature>
<dbReference type="Gene3D" id="2.60.40.1170">
    <property type="entry name" value="Mu homology domain, subdomain B"/>
    <property type="match status" value="1"/>
</dbReference>
<feature type="domain" description="Ig-like" evidence="3">
    <location>
        <begin position="37"/>
        <end position="116"/>
    </location>
</feature>
<dbReference type="NCBIfam" id="TIGR04131">
    <property type="entry name" value="Bac_Flav_CTERM"/>
    <property type="match status" value="1"/>
</dbReference>
<feature type="domain" description="DUF7507" evidence="4">
    <location>
        <begin position="121"/>
        <end position="213"/>
    </location>
</feature>
<dbReference type="InterPro" id="IPR051172">
    <property type="entry name" value="Chlamydia_OmcB"/>
</dbReference>
<dbReference type="PANTHER" id="PTHR34819:SF3">
    <property type="entry name" value="CELL SURFACE PROTEIN"/>
    <property type="match status" value="1"/>
</dbReference>
<dbReference type="AlphaFoldDB" id="A0A1G6XX90"/>
<evidence type="ECO:0000259" key="3">
    <source>
        <dbReference type="Pfam" id="PF19081"/>
    </source>
</evidence>
<dbReference type="Pfam" id="PF19081">
    <property type="entry name" value="Ig_7"/>
    <property type="match status" value="1"/>
</dbReference>
<sequence>SLSTVGQVTYFAAAVNDETGCESLTRTPVTLTINPAPVAPISGGNQSSCLIEEGQILTANATVPAGFSVVWYTSAEGGATTANPSLSTVGSVTYYAAAVNNETGCESLTRTPVTLTFDTCEISIEKTADVDFVNLAGQEINYTLVVTNPGTADLTNVVVNDPLTDFTQVIPVLAAGASVELETSYTVTQENIDFGSITNTATVVGNSAETEVSDESSAVVNAEQNPDITIVITDNDADITEAGQEIDYTITVTNTGNVTLENVTIVDSQTGLVINVGTLQPGESTSVDTSYEVDQVDVDNGSVTNEASVTGESPNAGDDDPTATDTVTTPITPVPSINLIKSADKDAVSEAGELITYTLTATNTGNVTLSDVTITDPLTGLEEVIETMAPGEVVELTTTYTVTQEDLDSGEIVNVAVAEGQSPDETPVSDEATETVESLQLPAIEMVKTSDTDEIQAAGQVIIYTLTVTNTGNVTLTDIVVTDPMTGLEVNVATLSPGTSEVIETEYVVTESDLEELSLVNVATVTATTPDDTEVEDSDDHTIGIGPREIIANDDDFGTYFVSYGGRLGNILENDLLDGQRPDPADVDFEFTELDGVIGLLIDEDGELSLIPGVNEAREYNLEYILRETVFPSNSDDAKVVFRLLNDNVNLSITKEATQEIIFEGDEFEYEIVVSNIGGFDARNVVITDQLPSGVEYISNEVASNSSNAEVSTTVTGSTITWTIGFFPADATITFIVRVKAGAAGSVTNTAVVGAEEEDTDESDNEATDVSQIRPFRIPNVITPNGDGDNDTFEIQGLGKFVSNTITIFNRFGDHVLERDNYNNDWDAPGQVAGTYFYVLVAVDESGREHEFKGWIQVIKD</sequence>
<dbReference type="InterPro" id="IPR001434">
    <property type="entry name" value="OmcB-like_DUF11"/>
</dbReference>
<dbReference type="EMBL" id="FNAC01000070">
    <property type="protein sequence ID" value="SDD82047.1"/>
    <property type="molecule type" value="Genomic_DNA"/>
</dbReference>
<feature type="domain" description="DUF11" evidence="2">
    <location>
        <begin position="651"/>
        <end position="768"/>
    </location>
</feature>
<feature type="non-terminal residue" evidence="5">
    <location>
        <position position="1"/>
    </location>
</feature>
<evidence type="ECO:0000313" key="6">
    <source>
        <dbReference type="Proteomes" id="UP000199060"/>
    </source>
</evidence>
<protein>
    <submittedName>
        <fullName evidence="5">Conserved repeat domain-containing protein/gliding motility-associated C-terminal domain-containing protein</fullName>
    </submittedName>
</protein>
<dbReference type="STRING" id="686796.SAMN04488104_10701"/>
<evidence type="ECO:0000259" key="2">
    <source>
        <dbReference type="Pfam" id="PF01345"/>
    </source>
</evidence>
<keyword evidence="6" id="KW-1185">Reference proteome</keyword>
<accession>A0A1G6XX90</accession>
<evidence type="ECO:0000256" key="1">
    <source>
        <dbReference type="SAM" id="MobiDB-lite"/>
    </source>
</evidence>
<name>A0A1G6XX90_9BACT</name>
<evidence type="ECO:0000313" key="5">
    <source>
        <dbReference type="EMBL" id="SDD82047.1"/>
    </source>
</evidence>
<dbReference type="Proteomes" id="UP000199060">
    <property type="component" value="Unassembled WGS sequence"/>
</dbReference>
<gene>
    <name evidence="5" type="ORF">SAMN04488104_10701</name>
</gene>
<dbReference type="Pfam" id="PF24346">
    <property type="entry name" value="DUF7507"/>
    <property type="match status" value="4"/>
</dbReference>
<dbReference type="InterPro" id="IPR026341">
    <property type="entry name" value="T9SS_type_B"/>
</dbReference>
<dbReference type="RefSeq" id="WP_092824210.1">
    <property type="nucleotide sequence ID" value="NZ_FNAC01000070.1"/>
</dbReference>
<dbReference type="InterPro" id="IPR055354">
    <property type="entry name" value="DUF7507"/>
</dbReference>
<feature type="region of interest" description="Disordered" evidence="1">
    <location>
        <begin position="299"/>
        <end position="330"/>
    </location>
</feature>
<dbReference type="Pfam" id="PF01345">
    <property type="entry name" value="DUF11"/>
    <property type="match status" value="1"/>
</dbReference>
<dbReference type="InterPro" id="IPR047589">
    <property type="entry name" value="DUF11_rpt"/>
</dbReference>
<feature type="domain" description="DUF7507" evidence="4">
    <location>
        <begin position="335"/>
        <end position="430"/>
    </location>
</feature>
<feature type="domain" description="DUF7507" evidence="4">
    <location>
        <begin position="442"/>
        <end position="537"/>
    </location>
</feature>
<dbReference type="Pfam" id="PF13585">
    <property type="entry name" value="CHU_C"/>
    <property type="match status" value="1"/>
</dbReference>
<organism evidence="5 6">
    <name type="scientific">Algoriphagus faecimaris</name>
    <dbReference type="NCBI Taxonomy" id="686796"/>
    <lineage>
        <taxon>Bacteria</taxon>
        <taxon>Pseudomonadati</taxon>
        <taxon>Bacteroidota</taxon>
        <taxon>Cytophagia</taxon>
        <taxon>Cytophagales</taxon>
        <taxon>Cyclobacteriaceae</taxon>
        <taxon>Algoriphagus</taxon>
    </lineage>
</organism>
<dbReference type="NCBIfam" id="TIGR01451">
    <property type="entry name" value="B_ant_repeat"/>
    <property type="match status" value="5"/>
</dbReference>
<feature type="compositionally biased region" description="Polar residues" evidence="1">
    <location>
        <begin position="301"/>
        <end position="313"/>
    </location>
</feature>